<sequence length="332" mass="37272">MGVFSRSAALRVQAEQTVLQPGDFVTGVVTLTVHKEIEAHELLITLEGKEHLKWETSSGDSTSTHHKHHELFVFPVHYEVPSTLQPGESSHPFSFQLPQGIPASFEYTSWRVGFMEKVKVHTEYRIKAKLVRKGMLTMDVKEKLALVVKPGVETLATTPHAKPVAASSSQVVRMMGLFKRGQCHVRMDMRSDVISLGTEVKLTAFVDNESKQKIKDLRIILYEDVVVDREHNNDKGVEKQSQRVIKQHLDAELVNEIVNGKPIALALPIQSEKEEVLPSMSSYFIRSLNYRIAVEVSLSVSPRVKVDVPVRLLSKEYVNVFASSPVKLQCLA</sequence>
<feature type="domain" description="Arrestin C-terminal-like" evidence="2">
    <location>
        <begin position="180"/>
        <end position="315"/>
    </location>
</feature>
<dbReference type="InterPro" id="IPR050357">
    <property type="entry name" value="Arrestin_domain-protein"/>
</dbReference>
<dbReference type="InterPro" id="IPR011021">
    <property type="entry name" value="Arrestin-like_N"/>
</dbReference>
<name>A0A8K1FCQ0_PYTOL</name>
<dbReference type="Pfam" id="PF02752">
    <property type="entry name" value="Arrestin_C"/>
    <property type="match status" value="1"/>
</dbReference>
<dbReference type="OrthoDB" id="119490at2759"/>
<dbReference type="Gene3D" id="2.60.40.640">
    <property type="match status" value="2"/>
</dbReference>
<dbReference type="AlphaFoldDB" id="A0A8K1FCQ0"/>
<evidence type="ECO:0000313" key="4">
    <source>
        <dbReference type="Proteomes" id="UP000794436"/>
    </source>
</evidence>
<evidence type="ECO:0000313" key="3">
    <source>
        <dbReference type="EMBL" id="TMW58560.1"/>
    </source>
</evidence>
<dbReference type="InterPro" id="IPR011022">
    <property type="entry name" value="Arrestin_C-like"/>
</dbReference>
<organism evidence="3 4">
    <name type="scientific">Pythium oligandrum</name>
    <name type="common">Mycoparasitic fungus</name>
    <dbReference type="NCBI Taxonomy" id="41045"/>
    <lineage>
        <taxon>Eukaryota</taxon>
        <taxon>Sar</taxon>
        <taxon>Stramenopiles</taxon>
        <taxon>Oomycota</taxon>
        <taxon>Peronosporomycetes</taxon>
        <taxon>Pythiales</taxon>
        <taxon>Pythiaceae</taxon>
        <taxon>Pythium</taxon>
    </lineage>
</organism>
<dbReference type="EMBL" id="SPLM01000111">
    <property type="protein sequence ID" value="TMW58560.1"/>
    <property type="molecule type" value="Genomic_DNA"/>
</dbReference>
<keyword evidence="4" id="KW-1185">Reference proteome</keyword>
<dbReference type="Pfam" id="PF00339">
    <property type="entry name" value="Arrestin_N"/>
    <property type="match status" value="1"/>
</dbReference>
<evidence type="ECO:0008006" key="5">
    <source>
        <dbReference type="Google" id="ProtNLM"/>
    </source>
</evidence>
<protein>
    <recommendedName>
        <fullName evidence="5">Arrestin C-terminal-like domain-containing protein</fullName>
    </recommendedName>
</protein>
<dbReference type="PANTHER" id="PTHR11188:SF17">
    <property type="entry name" value="FI21816P1"/>
    <property type="match status" value="1"/>
</dbReference>
<evidence type="ECO:0000259" key="2">
    <source>
        <dbReference type="Pfam" id="PF02752"/>
    </source>
</evidence>
<reference evidence="3" key="1">
    <citation type="submission" date="2019-03" db="EMBL/GenBank/DDBJ databases">
        <title>Long read genome sequence of the mycoparasitic Pythium oligandrum ATCC 38472 isolated from sugarbeet rhizosphere.</title>
        <authorList>
            <person name="Gaulin E."/>
        </authorList>
    </citation>
    <scope>NUCLEOTIDE SEQUENCE</scope>
    <source>
        <strain evidence="3">ATCC 38472_TT</strain>
    </source>
</reference>
<gene>
    <name evidence="3" type="ORF">Poli38472_010119</name>
</gene>
<dbReference type="Proteomes" id="UP000794436">
    <property type="component" value="Unassembled WGS sequence"/>
</dbReference>
<evidence type="ECO:0000259" key="1">
    <source>
        <dbReference type="Pfam" id="PF00339"/>
    </source>
</evidence>
<dbReference type="GO" id="GO:0005737">
    <property type="term" value="C:cytoplasm"/>
    <property type="evidence" value="ECO:0007669"/>
    <property type="project" value="TreeGrafter"/>
</dbReference>
<dbReference type="PANTHER" id="PTHR11188">
    <property type="entry name" value="ARRESTIN DOMAIN CONTAINING PROTEIN"/>
    <property type="match status" value="1"/>
</dbReference>
<dbReference type="InterPro" id="IPR014752">
    <property type="entry name" value="Arrestin-like_C"/>
</dbReference>
<dbReference type="GO" id="GO:0015031">
    <property type="term" value="P:protein transport"/>
    <property type="evidence" value="ECO:0007669"/>
    <property type="project" value="TreeGrafter"/>
</dbReference>
<accession>A0A8K1FCQ0</accession>
<comment type="caution">
    <text evidence="3">The sequence shown here is derived from an EMBL/GenBank/DDBJ whole genome shotgun (WGS) entry which is preliminary data.</text>
</comment>
<proteinExistence type="predicted"/>
<dbReference type="SUPFAM" id="SSF81296">
    <property type="entry name" value="E set domains"/>
    <property type="match status" value="1"/>
</dbReference>
<dbReference type="InterPro" id="IPR014756">
    <property type="entry name" value="Ig_E-set"/>
</dbReference>
<feature type="domain" description="Arrestin-like N-terminal" evidence="1">
    <location>
        <begin position="14"/>
        <end position="129"/>
    </location>
</feature>